<dbReference type="GO" id="GO:0031593">
    <property type="term" value="F:polyubiquitin modification-dependent protein binding"/>
    <property type="evidence" value="ECO:0007669"/>
    <property type="project" value="TreeGrafter"/>
</dbReference>
<dbReference type="InterPro" id="IPR009060">
    <property type="entry name" value="UBA-like_sf"/>
</dbReference>
<dbReference type="SMART" id="SM00727">
    <property type="entry name" value="STI1"/>
    <property type="match status" value="2"/>
</dbReference>
<feature type="domain" description="Ubiquitin-like" evidence="3">
    <location>
        <begin position="13"/>
        <end position="90"/>
    </location>
</feature>
<dbReference type="InterPro" id="IPR015940">
    <property type="entry name" value="UBA"/>
</dbReference>
<dbReference type="InterPro" id="IPR006636">
    <property type="entry name" value="STI1_HS-bd"/>
</dbReference>
<evidence type="ECO:0000313" key="4">
    <source>
        <dbReference type="EMBL" id="KLJ06104.1"/>
    </source>
</evidence>
<dbReference type="CDD" id="cd16106">
    <property type="entry name" value="Ubl_Dsk2p_like"/>
    <property type="match status" value="1"/>
</dbReference>
<dbReference type="OrthoDB" id="267397at2759"/>
<dbReference type="CDD" id="cd14324">
    <property type="entry name" value="UBA_Dsk2p_like"/>
    <property type="match status" value="1"/>
</dbReference>
<dbReference type="InterPro" id="IPR029071">
    <property type="entry name" value="Ubiquitin-like_domsf"/>
</dbReference>
<dbReference type="PANTHER" id="PTHR10677:SF3">
    <property type="entry name" value="FI07626P-RELATED"/>
    <property type="match status" value="1"/>
</dbReference>
<dbReference type="Pfam" id="PF23195">
    <property type="entry name" value="UBQLN1"/>
    <property type="match status" value="1"/>
</dbReference>
<feature type="compositionally biased region" description="Low complexity" evidence="1">
    <location>
        <begin position="351"/>
        <end position="371"/>
    </location>
</feature>
<evidence type="ECO:0000256" key="1">
    <source>
        <dbReference type="SAM" id="MobiDB-lite"/>
    </source>
</evidence>
<proteinExistence type="predicted"/>
<dbReference type="STRING" id="2060906.A0A0H1B3U3"/>
<dbReference type="AlphaFoldDB" id="A0A0H1B3U3"/>
<feature type="compositionally biased region" description="Polar residues" evidence="1">
    <location>
        <begin position="372"/>
        <end position="382"/>
    </location>
</feature>
<keyword evidence="5" id="KW-1185">Reference proteome</keyword>
<dbReference type="InterPro" id="IPR015496">
    <property type="entry name" value="Ubiquilin"/>
</dbReference>
<name>A0A0H1B3U3_9EURO</name>
<dbReference type="EMBL" id="LDEV01003295">
    <property type="protein sequence ID" value="KLJ06104.1"/>
    <property type="molecule type" value="Genomic_DNA"/>
</dbReference>
<feature type="domain" description="UBA" evidence="2">
    <location>
        <begin position="431"/>
        <end position="475"/>
    </location>
</feature>
<dbReference type="SMART" id="SM00213">
    <property type="entry name" value="UBQ"/>
    <property type="match status" value="1"/>
</dbReference>
<dbReference type="Gene3D" id="3.10.20.90">
    <property type="entry name" value="Phosphatidylinositol 3-kinase Catalytic Subunit, Chain A, domain 1"/>
    <property type="match status" value="1"/>
</dbReference>
<gene>
    <name evidence="4" type="ORF">EMPG_10477</name>
</gene>
<feature type="compositionally biased region" description="Low complexity" evidence="1">
    <location>
        <begin position="323"/>
        <end position="333"/>
    </location>
</feature>
<evidence type="ECO:0000313" key="5">
    <source>
        <dbReference type="Proteomes" id="UP000053573"/>
    </source>
</evidence>
<accession>A0A0H1B3U3</accession>
<dbReference type="GO" id="GO:0006511">
    <property type="term" value="P:ubiquitin-dependent protein catabolic process"/>
    <property type="evidence" value="ECO:0007669"/>
    <property type="project" value="TreeGrafter"/>
</dbReference>
<dbReference type="PROSITE" id="PS50053">
    <property type="entry name" value="UBIQUITIN_2"/>
    <property type="match status" value="1"/>
</dbReference>
<comment type="caution">
    <text evidence="4">The sequence shown here is derived from an EMBL/GenBank/DDBJ whole genome shotgun (WGS) entry which is preliminary data.</text>
</comment>
<dbReference type="PANTHER" id="PTHR10677">
    <property type="entry name" value="UBIQUILIN"/>
    <property type="match status" value="1"/>
</dbReference>
<feature type="region of interest" description="Disordered" evidence="1">
    <location>
        <begin position="87"/>
        <end position="112"/>
    </location>
</feature>
<dbReference type="PROSITE" id="PS50030">
    <property type="entry name" value="UBA"/>
    <property type="match status" value="1"/>
</dbReference>
<evidence type="ECO:0000259" key="2">
    <source>
        <dbReference type="PROSITE" id="PS50030"/>
    </source>
</evidence>
<dbReference type="SMART" id="SM00165">
    <property type="entry name" value="UBA"/>
    <property type="match status" value="1"/>
</dbReference>
<dbReference type="InterPro" id="IPR000626">
    <property type="entry name" value="Ubiquitin-like_dom"/>
</dbReference>
<feature type="compositionally biased region" description="Polar residues" evidence="1">
    <location>
        <begin position="252"/>
        <end position="275"/>
    </location>
</feature>
<dbReference type="Proteomes" id="UP000053573">
    <property type="component" value="Unassembled WGS sequence"/>
</dbReference>
<evidence type="ECO:0000259" key="3">
    <source>
        <dbReference type="PROSITE" id="PS50053"/>
    </source>
</evidence>
<dbReference type="Pfam" id="PF00627">
    <property type="entry name" value="UBA"/>
    <property type="match status" value="1"/>
</dbReference>
<organism evidence="4 5">
    <name type="scientific">Blastomyces silverae</name>
    <dbReference type="NCBI Taxonomy" id="2060906"/>
    <lineage>
        <taxon>Eukaryota</taxon>
        <taxon>Fungi</taxon>
        <taxon>Dikarya</taxon>
        <taxon>Ascomycota</taxon>
        <taxon>Pezizomycotina</taxon>
        <taxon>Eurotiomycetes</taxon>
        <taxon>Eurotiomycetidae</taxon>
        <taxon>Onygenales</taxon>
        <taxon>Ajellomycetaceae</taxon>
        <taxon>Blastomyces</taxon>
    </lineage>
</organism>
<dbReference type="FunFam" id="1.10.8.10:FF:000024">
    <property type="entry name" value="Ubiquitin domain-containing protein DSK2"/>
    <property type="match status" value="1"/>
</dbReference>
<feature type="region of interest" description="Disordered" evidence="1">
    <location>
        <begin position="236"/>
        <end position="275"/>
    </location>
</feature>
<reference evidence="5" key="1">
    <citation type="journal article" date="2015" name="PLoS Genet.">
        <title>The dynamic genome and transcriptome of the human fungal pathogen Blastomyces and close relative Emmonsia.</title>
        <authorList>
            <person name="Munoz J.F."/>
            <person name="Gauthier G.M."/>
            <person name="Desjardins C.A."/>
            <person name="Gallo J.E."/>
            <person name="Holder J."/>
            <person name="Sullivan T.D."/>
            <person name="Marty A.J."/>
            <person name="Carmen J.C."/>
            <person name="Chen Z."/>
            <person name="Ding L."/>
            <person name="Gujja S."/>
            <person name="Magrini V."/>
            <person name="Misas E."/>
            <person name="Mitreva M."/>
            <person name="Priest M."/>
            <person name="Saif S."/>
            <person name="Whiston E.A."/>
            <person name="Young S."/>
            <person name="Zeng Q."/>
            <person name="Goldman W.E."/>
            <person name="Mardis E.R."/>
            <person name="Taylor J.W."/>
            <person name="McEwen J.G."/>
            <person name="Clay O.K."/>
            <person name="Klein B.S."/>
            <person name="Cuomo C.A."/>
        </authorList>
    </citation>
    <scope>NUCLEOTIDE SEQUENCE [LARGE SCALE GENOMIC DNA]</scope>
    <source>
        <strain evidence="5">UAMH 139</strain>
    </source>
</reference>
<dbReference type="Gene3D" id="1.10.8.10">
    <property type="entry name" value="DNA helicase RuvA subunit, C-terminal domain"/>
    <property type="match status" value="1"/>
</dbReference>
<feature type="region of interest" description="Disordered" evidence="1">
    <location>
        <begin position="310"/>
        <end position="382"/>
    </location>
</feature>
<evidence type="ECO:0008006" key="6">
    <source>
        <dbReference type="Google" id="ProtNLM"/>
    </source>
</evidence>
<dbReference type="SUPFAM" id="SSF54236">
    <property type="entry name" value="Ubiquitin-like"/>
    <property type="match status" value="1"/>
</dbReference>
<protein>
    <recommendedName>
        <fullName evidence="6">Ubiquilin</fullName>
    </recommendedName>
</protein>
<dbReference type="SUPFAM" id="SSF46934">
    <property type="entry name" value="UBA-like"/>
    <property type="match status" value="1"/>
</dbReference>
<dbReference type="GO" id="GO:0005829">
    <property type="term" value="C:cytosol"/>
    <property type="evidence" value="ECO:0007669"/>
    <property type="project" value="TreeGrafter"/>
</dbReference>
<dbReference type="Pfam" id="PF00240">
    <property type="entry name" value="ubiquitin"/>
    <property type="match status" value="1"/>
</dbReference>
<sequence>MAEDSSTGEESPITFHVKSSNDVKYTLTLDPSTTIADLKAKLAGPDYADVPAERQRLIYSGRVLKDGDTLATHNVKDGHAIHLVRSAASNQRPAPPSQGASAAAGDRTRSPGVANVPTNIAAGTGNNPLAGLTGARYAGFAQLPGAGMFGPDGGMGPPPDSEEMISMLENPQFQSTMNEALQNPQLIDLMIQQNPMLREMGPGVRQMMQSPAFRRILTDPNAIRQMTQMQRAMGLGRGGGAGGASAFPAPGVTNTTPEENRGTQDNQTPSANASNDAANMFNMFGVPGAQGGAAGGNPFAALFGATPPFGANPPAQAPAGDNTGAAREGTTGATPPPNPFASLFNPALFGQPQANPNDQNQQQQPQNPSNPFANLQNNPFLQDPNMLSQMLQALGGGQNAPASNADPANNPLAALFGGGGAGSPAPQDTRPPEERYAEQLRQLNDMGFYEFERNIEALRRTGGSVQGAVEYLLTHP</sequence>